<evidence type="ECO:0000313" key="2">
    <source>
        <dbReference type="Proteomes" id="UP000576969"/>
    </source>
</evidence>
<dbReference type="RefSeq" id="WP_179486435.1">
    <property type="nucleotide sequence ID" value="NZ_JACCBV010000001.1"/>
</dbReference>
<keyword evidence="2" id="KW-1185">Reference proteome</keyword>
<proteinExistence type="predicted"/>
<accession>A0A7Y9KG25</accession>
<dbReference type="PROSITE" id="PS51318">
    <property type="entry name" value="TAT"/>
    <property type="match status" value="1"/>
</dbReference>
<comment type="caution">
    <text evidence="1">The sequence shown here is derived from an EMBL/GenBank/DDBJ whole genome shotgun (WGS) entry which is preliminary data.</text>
</comment>
<dbReference type="EMBL" id="JACCBV010000001">
    <property type="protein sequence ID" value="NYE17977.1"/>
    <property type="molecule type" value="Genomic_DNA"/>
</dbReference>
<gene>
    <name evidence="1" type="ORF">BJ991_000005</name>
</gene>
<evidence type="ECO:0000313" key="1">
    <source>
        <dbReference type="EMBL" id="NYE17977.1"/>
    </source>
</evidence>
<protein>
    <submittedName>
        <fullName evidence="1">Uncharacterized protein</fullName>
    </submittedName>
</protein>
<dbReference type="Proteomes" id="UP000576969">
    <property type="component" value="Unassembled WGS sequence"/>
</dbReference>
<name>A0A7Y9KG25_9MICO</name>
<dbReference type="InterPro" id="IPR006311">
    <property type="entry name" value="TAT_signal"/>
</dbReference>
<reference evidence="1 2" key="1">
    <citation type="submission" date="2020-07" db="EMBL/GenBank/DDBJ databases">
        <title>Sequencing the genomes of 1000 actinobacteria strains.</title>
        <authorList>
            <person name="Klenk H.-P."/>
        </authorList>
    </citation>
    <scope>NUCLEOTIDE SEQUENCE [LARGE SCALE GENOMIC DNA]</scope>
    <source>
        <strain evidence="1 2">DSM 24662</strain>
    </source>
</reference>
<dbReference type="AlphaFoldDB" id="A0A7Y9KG25"/>
<sequence>MPRVDPSDVSRRTMLRVAVAGAGIILMQPLGALFATRATAAELTTAPPSTAEDSASQKAAGWLSRATLPPGAIRSASSPSPYFDIQHTEWWCAPMAVKTAYWRIAGASVAETANWLNAHPTADLTVPVQHPIPADADVDIASVGNVPFQGALEGIAFTVAKMSDGVAVRGEFGAIPESATRRNFRAGTGLGGPGQG</sequence>
<organism evidence="1 2">
    <name type="scientific">Microbacterium immunditiarum</name>
    <dbReference type="NCBI Taxonomy" id="337480"/>
    <lineage>
        <taxon>Bacteria</taxon>
        <taxon>Bacillati</taxon>
        <taxon>Actinomycetota</taxon>
        <taxon>Actinomycetes</taxon>
        <taxon>Micrococcales</taxon>
        <taxon>Microbacteriaceae</taxon>
        <taxon>Microbacterium</taxon>
    </lineage>
</organism>